<comment type="caution">
    <text evidence="2">The sequence shown here is derived from an EMBL/GenBank/DDBJ whole genome shotgun (WGS) entry which is preliminary data.</text>
</comment>
<dbReference type="EMBL" id="BAKI01000072">
    <property type="protein sequence ID" value="GAF38094.1"/>
    <property type="molecule type" value="Genomic_DNA"/>
</dbReference>
<keyword evidence="1" id="KW-1133">Transmembrane helix</keyword>
<gene>
    <name evidence="2" type="ORF">JCM14108_3197</name>
</gene>
<proteinExistence type="predicted"/>
<name>X0PC89_9LACO</name>
<evidence type="ECO:0000313" key="3">
    <source>
        <dbReference type="Proteomes" id="UP000019488"/>
    </source>
</evidence>
<dbReference type="AlphaFoldDB" id="X0PC89"/>
<sequence length="56" mass="6391">MYETPGLGLSKWISIFSWLIVILSISYVGVRFLLVRKSQPNNANNKQSPTNRKPLD</sequence>
<feature type="transmembrane region" description="Helical" evidence="1">
    <location>
        <begin position="12"/>
        <end position="34"/>
    </location>
</feature>
<keyword evidence="1" id="KW-0472">Membrane</keyword>
<protein>
    <submittedName>
        <fullName evidence="2">Uncharacterized protein</fullName>
    </submittedName>
</protein>
<accession>X0PC89</accession>
<evidence type="ECO:0000313" key="2">
    <source>
        <dbReference type="EMBL" id="GAF38094.1"/>
    </source>
</evidence>
<organism evidence="2 3">
    <name type="scientific">Lentilactobacillus farraginis DSM 18382 = JCM 14108</name>
    <dbReference type="NCBI Taxonomy" id="1423743"/>
    <lineage>
        <taxon>Bacteria</taxon>
        <taxon>Bacillati</taxon>
        <taxon>Bacillota</taxon>
        <taxon>Bacilli</taxon>
        <taxon>Lactobacillales</taxon>
        <taxon>Lactobacillaceae</taxon>
        <taxon>Lentilactobacillus</taxon>
    </lineage>
</organism>
<evidence type="ECO:0000256" key="1">
    <source>
        <dbReference type="SAM" id="Phobius"/>
    </source>
</evidence>
<keyword evidence="1" id="KW-0812">Transmembrane</keyword>
<dbReference type="Proteomes" id="UP000019488">
    <property type="component" value="Unassembled WGS sequence"/>
</dbReference>
<reference evidence="2" key="1">
    <citation type="journal article" date="2014" name="Genome Announc.">
        <title>Draft Genome Sequences of Two Lactobacillus Strains, L. farraginis JCM 14108T and L. composti JCM 14202T, Isolated from Compost of Distilled Shochu Residue.</title>
        <authorList>
            <person name="Yuki M."/>
            <person name="Oshima K."/>
            <person name="Suda W."/>
            <person name="Kitahara M."/>
            <person name="Kitamura K."/>
            <person name="Iida T."/>
            <person name="Hattori M."/>
            <person name="Ohkuma M."/>
        </authorList>
    </citation>
    <scope>NUCLEOTIDE SEQUENCE [LARGE SCALE GENOMIC DNA]</scope>
    <source>
        <strain evidence="2">JCM 14108</strain>
    </source>
</reference>